<evidence type="ECO:0000256" key="1">
    <source>
        <dbReference type="ARBA" id="ARBA00006139"/>
    </source>
</evidence>
<evidence type="ECO:0000256" key="4">
    <source>
        <dbReference type="ARBA" id="ARBA00022692"/>
    </source>
</evidence>
<keyword evidence="6" id="KW-0378">Hydrolase</keyword>
<feature type="transmembrane region" description="Helical" evidence="9">
    <location>
        <begin position="20"/>
        <end position="38"/>
    </location>
</feature>
<dbReference type="PANTHER" id="PTHR33695:SF1">
    <property type="entry name" value="LIPOPROTEIN SIGNAL PEPTIDASE"/>
    <property type="match status" value="1"/>
</dbReference>
<comment type="caution">
    <text evidence="10">The sequence shown here is derived from an EMBL/GenBank/DDBJ whole genome shotgun (WGS) entry which is preliminary data.</text>
</comment>
<dbReference type="GO" id="GO:0006508">
    <property type="term" value="P:proteolysis"/>
    <property type="evidence" value="ECO:0007669"/>
    <property type="project" value="UniProtKB-KW"/>
</dbReference>
<dbReference type="Pfam" id="PF01252">
    <property type="entry name" value="Peptidase_A8"/>
    <property type="match status" value="1"/>
</dbReference>
<dbReference type="PANTHER" id="PTHR33695">
    <property type="entry name" value="LIPOPROTEIN SIGNAL PEPTIDASE"/>
    <property type="match status" value="1"/>
</dbReference>
<organism evidence="10 11">
    <name type="scientific">Yimella lutea</name>
    <dbReference type="NCBI Taxonomy" id="587872"/>
    <lineage>
        <taxon>Bacteria</taxon>
        <taxon>Bacillati</taxon>
        <taxon>Actinomycetota</taxon>
        <taxon>Actinomycetes</taxon>
        <taxon>Micrococcales</taxon>
        <taxon>Dermacoccaceae</taxon>
        <taxon>Yimella</taxon>
    </lineage>
</organism>
<keyword evidence="5" id="KW-0064">Aspartyl protease</keyword>
<feature type="transmembrane region" description="Helical" evidence="9">
    <location>
        <begin position="108"/>
        <end position="124"/>
    </location>
</feature>
<evidence type="ECO:0000313" key="11">
    <source>
        <dbReference type="Proteomes" id="UP000320806"/>
    </source>
</evidence>
<sequence length="174" mass="18057">MTPDAAADAELTSGERQQRGRWRLTAGALALGGLVLLIDQGTKAWAEATLTVSERLPLIGDLLGLQLAYNPGAAFSFGEGSTWVFALVAVAATVTAIVFAFRVRHPGWAIVIGALGGAAASHAGDRLFRAPGFAQGHVVDFLAYGNWFIGNVADVVIVTAAIAGALLMIRGNEN</sequence>
<evidence type="ECO:0000256" key="3">
    <source>
        <dbReference type="ARBA" id="ARBA00022670"/>
    </source>
</evidence>
<reference evidence="10 11" key="1">
    <citation type="submission" date="2019-06" db="EMBL/GenBank/DDBJ databases">
        <title>Sequencing the genomes of 1000 actinobacteria strains.</title>
        <authorList>
            <person name="Klenk H.-P."/>
        </authorList>
    </citation>
    <scope>NUCLEOTIDE SEQUENCE [LARGE SCALE GENOMIC DNA]</scope>
    <source>
        <strain evidence="10 11">DSM 19828</strain>
    </source>
</reference>
<evidence type="ECO:0000256" key="6">
    <source>
        <dbReference type="ARBA" id="ARBA00022801"/>
    </source>
</evidence>
<keyword evidence="11" id="KW-1185">Reference proteome</keyword>
<proteinExistence type="inferred from homology"/>
<dbReference type="GO" id="GO:0016020">
    <property type="term" value="C:membrane"/>
    <property type="evidence" value="ECO:0007669"/>
    <property type="project" value="InterPro"/>
</dbReference>
<dbReference type="InterPro" id="IPR001872">
    <property type="entry name" value="Peptidase_A8"/>
</dbReference>
<dbReference type="GO" id="GO:0004190">
    <property type="term" value="F:aspartic-type endopeptidase activity"/>
    <property type="evidence" value="ECO:0007669"/>
    <property type="project" value="UniProtKB-KW"/>
</dbReference>
<dbReference type="Proteomes" id="UP000320806">
    <property type="component" value="Unassembled WGS sequence"/>
</dbReference>
<feature type="transmembrane region" description="Helical" evidence="9">
    <location>
        <begin position="144"/>
        <end position="169"/>
    </location>
</feature>
<keyword evidence="4 9" id="KW-0812">Transmembrane</keyword>
<keyword evidence="7 9" id="KW-1133">Transmembrane helix</keyword>
<evidence type="ECO:0000256" key="2">
    <source>
        <dbReference type="ARBA" id="ARBA00022475"/>
    </source>
</evidence>
<evidence type="ECO:0000256" key="7">
    <source>
        <dbReference type="ARBA" id="ARBA00022989"/>
    </source>
</evidence>
<name>A0A542EIP7_9MICO</name>
<dbReference type="EMBL" id="VFMO01000001">
    <property type="protein sequence ID" value="TQJ15220.1"/>
    <property type="molecule type" value="Genomic_DNA"/>
</dbReference>
<keyword evidence="3" id="KW-0645">Protease</keyword>
<evidence type="ECO:0000256" key="5">
    <source>
        <dbReference type="ARBA" id="ARBA00022750"/>
    </source>
</evidence>
<protein>
    <submittedName>
        <fullName evidence="10">Signal peptidase II</fullName>
    </submittedName>
</protein>
<evidence type="ECO:0000256" key="9">
    <source>
        <dbReference type="SAM" id="Phobius"/>
    </source>
</evidence>
<evidence type="ECO:0000313" key="10">
    <source>
        <dbReference type="EMBL" id="TQJ15220.1"/>
    </source>
</evidence>
<dbReference type="RefSeq" id="WP_026936350.1">
    <property type="nucleotide sequence ID" value="NZ_BAABCI010000022.1"/>
</dbReference>
<accession>A0A542EIP7</accession>
<dbReference type="AlphaFoldDB" id="A0A542EIP7"/>
<keyword evidence="2" id="KW-1003">Cell membrane</keyword>
<gene>
    <name evidence="10" type="ORF">FB459_2752</name>
</gene>
<keyword evidence="8 9" id="KW-0472">Membrane</keyword>
<feature type="transmembrane region" description="Helical" evidence="9">
    <location>
        <begin position="83"/>
        <end position="101"/>
    </location>
</feature>
<comment type="similarity">
    <text evidence="1">Belongs to the peptidase A8 family.</text>
</comment>
<evidence type="ECO:0000256" key="8">
    <source>
        <dbReference type="ARBA" id="ARBA00023136"/>
    </source>
</evidence>